<evidence type="ECO:0000313" key="3">
    <source>
        <dbReference type="EMBL" id="KAE8147609.1"/>
    </source>
</evidence>
<feature type="compositionally biased region" description="Basic residues" evidence="1">
    <location>
        <begin position="85"/>
        <end position="97"/>
    </location>
</feature>
<evidence type="ECO:0000313" key="4">
    <source>
        <dbReference type="Proteomes" id="UP000325780"/>
    </source>
</evidence>
<dbReference type="Proteomes" id="UP000325780">
    <property type="component" value="Unassembled WGS sequence"/>
</dbReference>
<sequence>MPGKAKADESLLFLYTCLLHSGGMNSINFNSVAEATNLNVSAARMRWHRLKIRIEKEIAEGPGDGTAGEASDMSTPAVSPAKAAVPRKKRVAKRKKLNNSEPDEAVQGNADANSPSQEKELGSAACA</sequence>
<keyword evidence="4" id="KW-1185">Reference proteome</keyword>
<feature type="domain" description="Myb-like DNA-binding" evidence="2">
    <location>
        <begin position="8"/>
        <end position="55"/>
    </location>
</feature>
<evidence type="ECO:0000256" key="1">
    <source>
        <dbReference type="SAM" id="MobiDB-lite"/>
    </source>
</evidence>
<dbReference type="Pfam" id="PF22980">
    <property type="entry name" value="Myb_DNA-bind_8"/>
    <property type="match status" value="1"/>
</dbReference>
<gene>
    <name evidence="3" type="ORF">BDV25DRAFT_142583</name>
</gene>
<organism evidence="3 4">
    <name type="scientific">Aspergillus avenaceus</name>
    <dbReference type="NCBI Taxonomy" id="36643"/>
    <lineage>
        <taxon>Eukaryota</taxon>
        <taxon>Fungi</taxon>
        <taxon>Dikarya</taxon>
        <taxon>Ascomycota</taxon>
        <taxon>Pezizomycotina</taxon>
        <taxon>Eurotiomycetes</taxon>
        <taxon>Eurotiomycetidae</taxon>
        <taxon>Eurotiales</taxon>
        <taxon>Aspergillaceae</taxon>
        <taxon>Aspergillus</taxon>
        <taxon>Aspergillus subgen. Circumdati</taxon>
    </lineage>
</organism>
<feature type="region of interest" description="Disordered" evidence="1">
    <location>
        <begin position="57"/>
        <end position="127"/>
    </location>
</feature>
<reference evidence="3 4" key="1">
    <citation type="submission" date="2019-04" db="EMBL/GenBank/DDBJ databases">
        <title>Friends and foes A comparative genomics study of 23 Aspergillus species from section Flavi.</title>
        <authorList>
            <consortium name="DOE Joint Genome Institute"/>
            <person name="Kjaerbolling I."/>
            <person name="Vesth T."/>
            <person name="Frisvad J.C."/>
            <person name="Nybo J.L."/>
            <person name="Theobald S."/>
            <person name="Kildgaard S."/>
            <person name="Isbrandt T."/>
            <person name="Kuo A."/>
            <person name="Sato A."/>
            <person name="Lyhne E.K."/>
            <person name="Kogle M.E."/>
            <person name="Wiebenga A."/>
            <person name="Kun R.S."/>
            <person name="Lubbers R.J."/>
            <person name="Makela M.R."/>
            <person name="Barry K."/>
            <person name="Chovatia M."/>
            <person name="Clum A."/>
            <person name="Daum C."/>
            <person name="Haridas S."/>
            <person name="He G."/>
            <person name="LaButti K."/>
            <person name="Lipzen A."/>
            <person name="Mondo S."/>
            <person name="Riley R."/>
            <person name="Salamov A."/>
            <person name="Simmons B.A."/>
            <person name="Magnuson J.K."/>
            <person name="Henrissat B."/>
            <person name="Mortensen U.H."/>
            <person name="Larsen T.O."/>
            <person name="Devries R.P."/>
            <person name="Grigoriev I.V."/>
            <person name="Machida M."/>
            <person name="Baker S.E."/>
            <person name="Andersen M.R."/>
        </authorList>
    </citation>
    <scope>NUCLEOTIDE SEQUENCE [LARGE SCALE GENOMIC DNA]</scope>
    <source>
        <strain evidence="3 4">IBT 18842</strain>
    </source>
</reference>
<dbReference type="OrthoDB" id="3944408at2759"/>
<accession>A0A5N6TND4</accession>
<dbReference type="InterPro" id="IPR054505">
    <property type="entry name" value="Myb_DNA-bind_8"/>
</dbReference>
<evidence type="ECO:0000259" key="2">
    <source>
        <dbReference type="Pfam" id="PF22980"/>
    </source>
</evidence>
<proteinExistence type="predicted"/>
<name>A0A5N6TND4_ASPAV</name>
<dbReference type="EMBL" id="ML742199">
    <property type="protein sequence ID" value="KAE8147609.1"/>
    <property type="molecule type" value="Genomic_DNA"/>
</dbReference>
<protein>
    <recommendedName>
        <fullName evidence="2">Myb-like DNA-binding domain-containing protein</fullName>
    </recommendedName>
</protein>
<dbReference type="AlphaFoldDB" id="A0A5N6TND4"/>